<sequence>MLFKAPTGKVHSSLVDHDRCVFIRNNAKTDYSALAELPVHEYEAGDDCMNCESAIEAEVGSVEASDTPVLFSQDGTPEVDGKDIEEDDDWEDEDDFVADPEKKEKAERDLGIRDADTAIEQWELLAERTQSDKGRLFWEAKIADLKSRIEFVPESDKPEAPGVSEEETPAVEPEETKPVRRTTKKSAPASVK</sequence>
<dbReference type="RefSeq" id="WP_344069402.1">
    <property type="nucleotide sequence ID" value="NZ_BAAACA010000004.1"/>
</dbReference>
<feature type="compositionally biased region" description="Acidic residues" evidence="1">
    <location>
        <begin position="83"/>
        <end position="98"/>
    </location>
</feature>
<dbReference type="Proteomes" id="UP001500668">
    <property type="component" value="Unassembled WGS sequence"/>
</dbReference>
<accession>A0ABP3Q476</accession>
<comment type="caution">
    <text evidence="2">The sequence shown here is derived from an EMBL/GenBank/DDBJ whole genome shotgun (WGS) entry which is preliminary data.</text>
</comment>
<dbReference type="EMBL" id="BAAACA010000004">
    <property type="protein sequence ID" value="GAA0579498.1"/>
    <property type="molecule type" value="Genomic_DNA"/>
</dbReference>
<feature type="compositionally biased region" description="Acidic residues" evidence="1">
    <location>
        <begin position="164"/>
        <end position="173"/>
    </location>
</feature>
<evidence type="ECO:0000256" key="1">
    <source>
        <dbReference type="SAM" id="MobiDB-lite"/>
    </source>
</evidence>
<gene>
    <name evidence="2" type="ORF">GCM10010394_05070</name>
</gene>
<feature type="compositionally biased region" description="Basic and acidic residues" evidence="1">
    <location>
        <begin position="99"/>
        <end position="109"/>
    </location>
</feature>
<proteinExistence type="predicted"/>
<keyword evidence="3" id="KW-1185">Reference proteome</keyword>
<reference evidence="3" key="1">
    <citation type="journal article" date="2019" name="Int. J. Syst. Evol. Microbiol.">
        <title>The Global Catalogue of Microorganisms (GCM) 10K type strain sequencing project: providing services to taxonomists for standard genome sequencing and annotation.</title>
        <authorList>
            <consortium name="The Broad Institute Genomics Platform"/>
            <consortium name="The Broad Institute Genome Sequencing Center for Infectious Disease"/>
            <person name="Wu L."/>
            <person name="Ma J."/>
        </authorList>
    </citation>
    <scope>NUCLEOTIDE SEQUENCE [LARGE SCALE GENOMIC DNA]</scope>
    <source>
        <strain evidence="3">JCM 5067</strain>
    </source>
</reference>
<name>A0ABP3Q476_9ACTN</name>
<evidence type="ECO:0000313" key="2">
    <source>
        <dbReference type="EMBL" id="GAA0579498.1"/>
    </source>
</evidence>
<evidence type="ECO:0000313" key="3">
    <source>
        <dbReference type="Proteomes" id="UP001500668"/>
    </source>
</evidence>
<protein>
    <submittedName>
        <fullName evidence="2">Uncharacterized protein</fullName>
    </submittedName>
</protein>
<feature type="region of interest" description="Disordered" evidence="1">
    <location>
        <begin position="66"/>
        <end position="109"/>
    </location>
</feature>
<feature type="region of interest" description="Disordered" evidence="1">
    <location>
        <begin position="151"/>
        <end position="192"/>
    </location>
</feature>
<organism evidence="2 3">
    <name type="scientific">Streptomyces crystallinus</name>
    <dbReference type="NCBI Taxonomy" id="68191"/>
    <lineage>
        <taxon>Bacteria</taxon>
        <taxon>Bacillati</taxon>
        <taxon>Actinomycetota</taxon>
        <taxon>Actinomycetes</taxon>
        <taxon>Kitasatosporales</taxon>
        <taxon>Streptomycetaceae</taxon>
        <taxon>Streptomyces</taxon>
    </lineage>
</organism>